<gene>
    <name evidence="1" type="ORF">NS506_01697</name>
    <name evidence="2" type="ORF">NSK11_contig00179-0008</name>
</gene>
<dbReference type="EMBL" id="CP017839">
    <property type="protein sequence ID" value="APA95766.1"/>
    <property type="molecule type" value="Genomic_DNA"/>
</dbReference>
<organism evidence="2 3">
    <name type="scientific">Nocardia seriolae</name>
    <dbReference type="NCBI Taxonomy" id="37332"/>
    <lineage>
        <taxon>Bacteria</taxon>
        <taxon>Bacillati</taxon>
        <taxon>Actinomycetota</taxon>
        <taxon>Actinomycetes</taxon>
        <taxon>Mycobacteriales</taxon>
        <taxon>Nocardiaceae</taxon>
        <taxon>Nocardia</taxon>
    </lineage>
</organism>
<evidence type="ECO:0000313" key="3">
    <source>
        <dbReference type="Proteomes" id="UP000037179"/>
    </source>
</evidence>
<dbReference type="RefSeq" id="WP_033091146.1">
    <property type="nucleotide sequence ID" value="NZ_AP028458.1"/>
</dbReference>
<dbReference type="Proteomes" id="UP000180166">
    <property type="component" value="Chromosome"/>
</dbReference>
<dbReference type="AlphaFoldDB" id="A0ABC9Z5H5"/>
<dbReference type="InterPro" id="IPR011008">
    <property type="entry name" value="Dimeric_a/b-barrel"/>
</dbReference>
<evidence type="ECO:0008006" key="5">
    <source>
        <dbReference type="Google" id="ProtNLM"/>
    </source>
</evidence>
<dbReference type="Proteomes" id="UP000037179">
    <property type="component" value="Unassembled WGS sequence"/>
</dbReference>
<sequence>MTKFLVLYKADQSAREQLDQSTPEAQTAGMQAWMDWAARAGSAIVDLGSPLGPASMNADGGVGGFSVLQADSTEALQDVLKGHPHTEWGGTIDIYEFLAMPGM</sequence>
<name>A0ABC9Z5H5_9NOCA</name>
<dbReference type="KEGG" id="nsr:NS506_01697"/>
<reference evidence="3" key="1">
    <citation type="submission" date="2015-07" db="EMBL/GenBank/DDBJ databases">
        <title>Nocardia seriolae U-1 whole genome shotgun sequence.</title>
        <authorList>
            <person name="Imajoh M."/>
            <person name="Fukumoto Y."/>
            <person name="Sukeda M."/>
            <person name="Yamane J."/>
            <person name="Yamasaki K."/>
            <person name="Shimizu M."/>
            <person name="Ohnishi K."/>
            <person name="Oshima S."/>
        </authorList>
    </citation>
    <scope>NUCLEOTIDE SEQUENCE [LARGE SCALE GENOMIC DNA]</scope>
    <source>
        <strain evidence="3">U-1</strain>
    </source>
</reference>
<proteinExistence type="predicted"/>
<keyword evidence="3" id="KW-1185">Reference proteome</keyword>
<evidence type="ECO:0000313" key="2">
    <source>
        <dbReference type="EMBL" id="GAP32775.1"/>
    </source>
</evidence>
<evidence type="ECO:0000313" key="1">
    <source>
        <dbReference type="EMBL" id="APA95766.1"/>
    </source>
</evidence>
<dbReference type="SUPFAM" id="SSF54909">
    <property type="entry name" value="Dimeric alpha+beta barrel"/>
    <property type="match status" value="1"/>
</dbReference>
<dbReference type="GeneID" id="93370517"/>
<dbReference type="EMBL" id="BBYQ01000179">
    <property type="protein sequence ID" value="GAP32775.1"/>
    <property type="molecule type" value="Genomic_DNA"/>
</dbReference>
<accession>A0ABC9Z5H5</accession>
<protein>
    <recommendedName>
        <fullName evidence="5">YCII-related domain-containing protein</fullName>
    </recommendedName>
</protein>
<reference evidence="2 3" key="2">
    <citation type="journal article" date="2016" name="Genome Announc.">
        <title>Draft Genome Sequence of Erythromycin- and Oxytetracycline-Sensitive Nocardia seriolae Strain U-1 (NBRC 110359).</title>
        <authorList>
            <person name="Imajoh M."/>
            <person name="Sukeda M."/>
            <person name="Shimizu M."/>
            <person name="Yamane J."/>
            <person name="Ohnishi K."/>
            <person name="Oshima S."/>
        </authorList>
    </citation>
    <scope>NUCLEOTIDE SEQUENCE [LARGE SCALE GENOMIC DNA]</scope>
    <source>
        <strain evidence="2 3">U-1</strain>
    </source>
</reference>
<reference evidence="1 4" key="3">
    <citation type="submission" date="2016-10" db="EMBL/GenBank/DDBJ databases">
        <title>Genome sequence of Nocardia seriolae strain EM150506, isolated from Anguila japonica.</title>
        <authorList>
            <person name="Han H.-J."/>
        </authorList>
    </citation>
    <scope>NUCLEOTIDE SEQUENCE [LARGE SCALE GENOMIC DNA]</scope>
    <source>
        <strain evidence="1 4">EM150506</strain>
    </source>
</reference>
<evidence type="ECO:0000313" key="4">
    <source>
        <dbReference type="Proteomes" id="UP000180166"/>
    </source>
</evidence>